<proteinExistence type="predicted"/>
<name>A0A090YMI2_9BACI</name>
<dbReference type="GO" id="GO:0006313">
    <property type="term" value="P:DNA transposition"/>
    <property type="evidence" value="ECO:0007669"/>
    <property type="project" value="InterPro"/>
</dbReference>
<dbReference type="Proteomes" id="UP000029389">
    <property type="component" value="Unassembled WGS sequence"/>
</dbReference>
<feature type="domain" description="Tn3 transposase DDE" evidence="1">
    <location>
        <begin position="2"/>
        <end position="121"/>
    </location>
</feature>
<dbReference type="Pfam" id="PF01526">
    <property type="entry name" value="DDE_Tnp_Tn3"/>
    <property type="match status" value="1"/>
</dbReference>
<dbReference type="AlphaFoldDB" id="A0A090YMI2"/>
<organism evidence="2 3">
    <name type="scientific">Bacillus clarus</name>
    <dbReference type="NCBI Taxonomy" id="2338372"/>
    <lineage>
        <taxon>Bacteria</taxon>
        <taxon>Bacillati</taxon>
        <taxon>Bacillota</taxon>
        <taxon>Bacilli</taxon>
        <taxon>Bacillales</taxon>
        <taxon>Bacillaceae</taxon>
        <taxon>Bacillus</taxon>
        <taxon>Bacillus cereus group</taxon>
    </lineage>
</organism>
<protein>
    <submittedName>
        <fullName evidence="2">Tn3 transposase DDE domain protein</fullName>
    </submittedName>
</protein>
<evidence type="ECO:0000313" key="2">
    <source>
        <dbReference type="EMBL" id="KFM99659.1"/>
    </source>
</evidence>
<dbReference type="PATRIC" id="fig|1405.8.peg.5021"/>
<comment type="caution">
    <text evidence="2">The sequence shown here is derived from an EMBL/GenBank/DDBJ whole genome shotgun (WGS) entry which is preliminary data.</text>
</comment>
<evidence type="ECO:0000259" key="1">
    <source>
        <dbReference type="Pfam" id="PF01526"/>
    </source>
</evidence>
<gene>
    <name evidence="2" type="ORF">DJ93_4876</name>
</gene>
<evidence type="ECO:0000313" key="3">
    <source>
        <dbReference type="Proteomes" id="UP000029389"/>
    </source>
</evidence>
<dbReference type="InterPro" id="IPR002513">
    <property type="entry name" value="Tn3_Tnp_DDE_dom"/>
</dbReference>
<dbReference type="EMBL" id="JMQC01000008">
    <property type="protein sequence ID" value="KFM99659.1"/>
    <property type="molecule type" value="Genomic_DNA"/>
</dbReference>
<dbReference type="GO" id="GO:0004803">
    <property type="term" value="F:transposase activity"/>
    <property type="evidence" value="ECO:0007669"/>
    <property type="project" value="InterPro"/>
</dbReference>
<accession>A0A090YMI2</accession>
<sequence length="127" mass="14407">MVIEEHYTDTAGYTDQAFGLAHFLGFRFAPRLRDLATSKLYTIGLPKEFSNIESLYGVRGQINMKLICDNYDDVLRLAHSIREGKVSGALIMGKLGSYTRQNKVAKVLREIGKIEKSIFILGRILFY</sequence>
<reference evidence="2 3" key="1">
    <citation type="submission" date="2014-04" db="EMBL/GenBank/DDBJ databases">
        <authorList>
            <person name="Bishop-Lilly K.A."/>
            <person name="Broomall S.M."/>
            <person name="Chain P.S."/>
            <person name="Chertkov O."/>
            <person name="Coyne S.R."/>
            <person name="Daligault H.E."/>
            <person name="Davenport K.W."/>
            <person name="Erkkila T."/>
            <person name="Frey K.G."/>
            <person name="Gibbons H.S."/>
            <person name="Gu W."/>
            <person name="Jaissle J."/>
            <person name="Johnson S.L."/>
            <person name="Koroleva G.I."/>
            <person name="Ladner J.T."/>
            <person name="Lo C.-C."/>
            <person name="Minogue T.D."/>
            <person name="Munk C."/>
            <person name="Palacios G.F."/>
            <person name="Redden C.L."/>
            <person name="Rosenzweig C.N."/>
            <person name="Scholz M.B."/>
            <person name="Teshima H."/>
            <person name="Xu Y."/>
        </authorList>
    </citation>
    <scope>NUCLEOTIDE SEQUENCE [LARGE SCALE GENOMIC DNA]</scope>
    <source>
        <strain evidence="2 3">BHP</strain>
    </source>
</reference>